<reference evidence="2" key="1">
    <citation type="submission" date="2022-10" db="EMBL/GenBank/DDBJ databases">
        <title>Comparative genomics and taxonomic characterization of three novel marine species of genus Reichenbachiella exhibiting antioxidant and polysaccharide degradation activities.</title>
        <authorList>
            <person name="Muhammad N."/>
            <person name="Lee Y.-J."/>
            <person name="Ko J."/>
            <person name="Kim S.-G."/>
        </authorList>
    </citation>
    <scope>NUCLEOTIDE SEQUENCE</scope>
    <source>
        <strain evidence="2">Wsw4-B4</strain>
    </source>
</reference>
<evidence type="ECO:0000313" key="3">
    <source>
        <dbReference type="Proteomes" id="UP001062165"/>
    </source>
</evidence>
<sequence>MASIADELVGKIDQCLKENYQTEIFKQLDLEIEQMLQIVAAIHTFYSLPAETRTSHSQISDFKNTLLVQIDGIKPKPEALDLAIEHENFLNSLYAIFQNIPDSKTELQKPARFIADIDDPSWLKTLKLGKRIGFLISNIPNSLANPFRKNKKKKPYWLHKIPLQNLAKKNLMIETILDLQQITASYYSAITSQYVEIKSWEEQLDKQETEHTSFTEEEVLAFKATLTSELTSQLDNLTAAYPEQFLLAYEKAGTLELPARRLADEIISSKIETAKSKWSAFDLSWKNTNYAFFEEWRLDLNINLLKHNTLGSLTEFQTAQFKKIDDYIGPEMDEIKLFIEEGIKTVGVEHESFQKELKRLNYQAVKKLDKEVVPRLCDKLSNQTVINLINKLEVSIDQQVEHLSDERIIVKTDRYDSPMKSEDLHIISPHELIAFEKLPRFKKRINKIKQDSFASLENTADHVKDLDHVITFSLSSAIAALDNEEDADQAVSIATEGLKRAAARLDEERTTLNQSIAANGEALEAAVNDFCQDIMELTFNENVRELRLRITKAKAAKQAKEVRLKLEQKMTARKKNLKLILLRGYNATRHSVSALSEKFVLTAKKAEISKQVSDFLLESQQAIDKLPLIYKRLYQIEALEDLELFEGRQEELSTLKKAFDSWGKGHYAATVILGEKWGGLTSFLNYALHEARFPYTVTRLAIRGNECSEEHFIQTMRSLFKKETFQTVDDIINHLNDSPKRVVVLEDIQNLYQRKVHGFGAMVLLFQLINKTYKNVFWVTSTTIYTWSYLQKTININEFFSYTIELKTLTDEQIISIIWKRNRISGFKILFEIDQSIADDKKFIKMDEDEQQEFLRNKFFSDLNVFAQSNISLALIYWLLSTKEIDESTITIGTFKKPNLNFLNVLSMNKLYALHALILHDGLTVTQLADVLNVTHNYSDLTLLALLEDGLLAKTGEQFMINPIVYRNTISLLKSRNLIH</sequence>
<protein>
    <submittedName>
        <fullName evidence="2">Uncharacterized protein</fullName>
    </submittedName>
</protein>
<dbReference type="SUPFAM" id="SSF52540">
    <property type="entry name" value="P-loop containing nucleoside triphosphate hydrolases"/>
    <property type="match status" value="1"/>
</dbReference>
<name>A0ABY6CV05_9BACT</name>
<dbReference type="RefSeq" id="WP_263049509.1">
    <property type="nucleotide sequence ID" value="NZ_CP106735.1"/>
</dbReference>
<accession>A0ABY6CV05</accession>
<gene>
    <name evidence="2" type="ORF">N7E81_10310</name>
</gene>
<proteinExistence type="predicted"/>
<keyword evidence="1" id="KW-0175">Coiled coil</keyword>
<dbReference type="InterPro" id="IPR027417">
    <property type="entry name" value="P-loop_NTPase"/>
</dbReference>
<feature type="coiled-coil region" evidence="1">
    <location>
        <begin position="190"/>
        <end position="217"/>
    </location>
</feature>
<keyword evidence="3" id="KW-1185">Reference proteome</keyword>
<organism evidence="2 3">
    <name type="scientific">Reichenbachiella carrageenanivorans</name>
    <dbReference type="NCBI Taxonomy" id="2979869"/>
    <lineage>
        <taxon>Bacteria</taxon>
        <taxon>Pseudomonadati</taxon>
        <taxon>Bacteroidota</taxon>
        <taxon>Cytophagia</taxon>
        <taxon>Cytophagales</taxon>
        <taxon>Reichenbachiellaceae</taxon>
        <taxon>Reichenbachiella</taxon>
    </lineage>
</organism>
<evidence type="ECO:0000313" key="2">
    <source>
        <dbReference type="EMBL" id="UXX77762.1"/>
    </source>
</evidence>
<dbReference type="EMBL" id="CP106735">
    <property type="protein sequence ID" value="UXX77762.1"/>
    <property type="molecule type" value="Genomic_DNA"/>
</dbReference>
<evidence type="ECO:0000256" key="1">
    <source>
        <dbReference type="SAM" id="Coils"/>
    </source>
</evidence>
<dbReference type="Proteomes" id="UP001062165">
    <property type="component" value="Chromosome"/>
</dbReference>